<feature type="domain" description="OmpR/PhoB-type" evidence="6">
    <location>
        <begin position="18"/>
        <end position="122"/>
    </location>
</feature>
<evidence type="ECO:0000256" key="3">
    <source>
        <dbReference type="ARBA" id="ARBA00023125"/>
    </source>
</evidence>
<dbReference type="CDD" id="cd15831">
    <property type="entry name" value="BTAD"/>
    <property type="match status" value="1"/>
</dbReference>
<name>A0A229SKB9_9PSEU</name>
<dbReference type="Proteomes" id="UP000215199">
    <property type="component" value="Unassembled WGS sequence"/>
</dbReference>
<dbReference type="SMART" id="SM00862">
    <property type="entry name" value="Trans_reg_C"/>
    <property type="match status" value="1"/>
</dbReference>
<dbReference type="RefSeq" id="WP_093954264.1">
    <property type="nucleotide sequence ID" value="NZ_NMUL01000084.1"/>
</dbReference>
<dbReference type="InterPro" id="IPR036388">
    <property type="entry name" value="WH-like_DNA-bd_sf"/>
</dbReference>
<dbReference type="GO" id="GO:0000160">
    <property type="term" value="P:phosphorelay signal transduction system"/>
    <property type="evidence" value="ECO:0007669"/>
    <property type="project" value="InterPro"/>
</dbReference>
<evidence type="ECO:0000313" key="8">
    <source>
        <dbReference type="Proteomes" id="UP000215199"/>
    </source>
</evidence>
<sequence>MYSAKNLSDDLAVVPDRPEQPLGSDVRFTVLGPLAVVRDGVDYAPTTPKLLQLLALLVLRPGKMVHGDAIAQELWGNKPPRTMRTTMHTYVYHLRRCIEEHGLDDGLDSMLVTKAPGYVFRIDPAQVDVFRFGQLQQEGQELLRQDRHAAAVERFRSALDVWTGPPLANVPSGPMLLPYTVELLEQRRTTMHMLFEAEIATGHHRELIGELRSLTAGNPLDEALHGQLMRVLGRSGRRSDAMVVYRTLRKRLSEELGVEPCADLQLLHRDLISEGDHH</sequence>
<dbReference type="InterPro" id="IPR001867">
    <property type="entry name" value="OmpR/PhoB-type_DNA-bd"/>
</dbReference>
<evidence type="ECO:0000313" key="7">
    <source>
        <dbReference type="EMBL" id="OXM59382.1"/>
    </source>
</evidence>
<gene>
    <name evidence="7" type="ORF">CF165_47920</name>
</gene>
<dbReference type="PANTHER" id="PTHR35807">
    <property type="entry name" value="TRANSCRIPTIONAL REGULATOR REDD-RELATED"/>
    <property type="match status" value="1"/>
</dbReference>
<protein>
    <submittedName>
        <fullName evidence="7">SARP family transcriptional regulator</fullName>
    </submittedName>
</protein>
<keyword evidence="8" id="KW-1185">Reference proteome</keyword>
<dbReference type="InterPro" id="IPR051677">
    <property type="entry name" value="AfsR-DnrI-RedD_regulator"/>
</dbReference>
<dbReference type="Pfam" id="PF00486">
    <property type="entry name" value="Trans_reg_C"/>
    <property type="match status" value="1"/>
</dbReference>
<dbReference type="SUPFAM" id="SSF46894">
    <property type="entry name" value="C-terminal effector domain of the bipartite response regulators"/>
    <property type="match status" value="1"/>
</dbReference>
<reference evidence="8" key="1">
    <citation type="submission" date="2017-07" db="EMBL/GenBank/DDBJ databases">
        <title>Comparative genome mining reveals phylogenetic distribution patterns of secondary metabolites in Amycolatopsis.</title>
        <authorList>
            <person name="Adamek M."/>
            <person name="Alanjary M."/>
            <person name="Sales-Ortells H."/>
            <person name="Goodfellow M."/>
            <person name="Bull A.T."/>
            <person name="Kalinowski J."/>
            <person name="Ziemert N."/>
        </authorList>
    </citation>
    <scope>NUCLEOTIDE SEQUENCE [LARGE SCALE GENOMIC DNA]</scope>
    <source>
        <strain evidence="8">H5</strain>
    </source>
</reference>
<dbReference type="Gene3D" id="1.25.40.10">
    <property type="entry name" value="Tetratricopeptide repeat domain"/>
    <property type="match status" value="1"/>
</dbReference>
<dbReference type="OrthoDB" id="3208838at2"/>
<dbReference type="InterPro" id="IPR016032">
    <property type="entry name" value="Sig_transdc_resp-reg_C-effctor"/>
</dbReference>
<proteinExistence type="inferred from homology"/>
<evidence type="ECO:0000256" key="2">
    <source>
        <dbReference type="ARBA" id="ARBA00023015"/>
    </source>
</evidence>
<keyword evidence="4" id="KW-0804">Transcription</keyword>
<comment type="similarity">
    <text evidence="1">Belongs to the AfsR/DnrI/RedD regulatory family.</text>
</comment>
<organism evidence="7 8">
    <name type="scientific">Amycolatopsis vastitatis</name>
    <dbReference type="NCBI Taxonomy" id="1905142"/>
    <lineage>
        <taxon>Bacteria</taxon>
        <taxon>Bacillati</taxon>
        <taxon>Actinomycetota</taxon>
        <taxon>Actinomycetes</taxon>
        <taxon>Pseudonocardiales</taxon>
        <taxon>Pseudonocardiaceae</taxon>
        <taxon>Amycolatopsis</taxon>
    </lineage>
</organism>
<dbReference type="EMBL" id="NMUL01000084">
    <property type="protein sequence ID" value="OXM59382.1"/>
    <property type="molecule type" value="Genomic_DNA"/>
</dbReference>
<comment type="caution">
    <text evidence="7">The sequence shown here is derived from an EMBL/GenBank/DDBJ whole genome shotgun (WGS) entry which is preliminary data.</text>
</comment>
<keyword evidence="3 5" id="KW-0238">DNA-binding</keyword>
<evidence type="ECO:0000256" key="4">
    <source>
        <dbReference type="ARBA" id="ARBA00023163"/>
    </source>
</evidence>
<keyword evidence="2" id="KW-0805">Transcription regulation</keyword>
<dbReference type="InterPro" id="IPR005158">
    <property type="entry name" value="BTAD"/>
</dbReference>
<dbReference type="AlphaFoldDB" id="A0A229SKB9"/>
<evidence type="ECO:0000256" key="5">
    <source>
        <dbReference type="PROSITE-ProRule" id="PRU01091"/>
    </source>
</evidence>
<evidence type="ECO:0000256" key="1">
    <source>
        <dbReference type="ARBA" id="ARBA00005820"/>
    </source>
</evidence>
<dbReference type="InterPro" id="IPR011990">
    <property type="entry name" value="TPR-like_helical_dom_sf"/>
</dbReference>
<evidence type="ECO:0000259" key="6">
    <source>
        <dbReference type="PROSITE" id="PS51755"/>
    </source>
</evidence>
<dbReference type="GO" id="GO:0006355">
    <property type="term" value="P:regulation of DNA-templated transcription"/>
    <property type="evidence" value="ECO:0007669"/>
    <property type="project" value="InterPro"/>
</dbReference>
<dbReference type="PANTHER" id="PTHR35807:SF1">
    <property type="entry name" value="TRANSCRIPTIONAL REGULATOR REDD"/>
    <property type="match status" value="1"/>
</dbReference>
<dbReference type="SMART" id="SM01043">
    <property type="entry name" value="BTAD"/>
    <property type="match status" value="1"/>
</dbReference>
<dbReference type="Gene3D" id="1.10.10.10">
    <property type="entry name" value="Winged helix-like DNA-binding domain superfamily/Winged helix DNA-binding domain"/>
    <property type="match status" value="1"/>
</dbReference>
<dbReference type="Pfam" id="PF03704">
    <property type="entry name" value="BTAD"/>
    <property type="match status" value="1"/>
</dbReference>
<dbReference type="SUPFAM" id="SSF48452">
    <property type="entry name" value="TPR-like"/>
    <property type="match status" value="1"/>
</dbReference>
<accession>A0A229SKB9</accession>
<feature type="DNA-binding region" description="OmpR/PhoB-type" evidence="5">
    <location>
        <begin position="18"/>
        <end position="122"/>
    </location>
</feature>
<dbReference type="PROSITE" id="PS51755">
    <property type="entry name" value="OMPR_PHOB"/>
    <property type="match status" value="1"/>
</dbReference>
<dbReference type="GO" id="GO:0003677">
    <property type="term" value="F:DNA binding"/>
    <property type="evidence" value="ECO:0007669"/>
    <property type="project" value="UniProtKB-UniRule"/>
</dbReference>